<protein>
    <recommendedName>
        <fullName evidence="5">Holin</fullName>
    </recommendedName>
</protein>
<dbReference type="Proteomes" id="UP000199202">
    <property type="component" value="Unassembled WGS sequence"/>
</dbReference>
<feature type="compositionally biased region" description="Polar residues" evidence="1">
    <location>
        <begin position="74"/>
        <end position="83"/>
    </location>
</feature>
<evidence type="ECO:0000313" key="4">
    <source>
        <dbReference type="Proteomes" id="UP000199202"/>
    </source>
</evidence>
<reference evidence="3 4" key="1">
    <citation type="submission" date="2016-10" db="EMBL/GenBank/DDBJ databases">
        <authorList>
            <person name="de Groot N.N."/>
        </authorList>
    </citation>
    <scope>NUCLEOTIDE SEQUENCE [LARGE SCALE GENOMIC DNA]</scope>
    <source>
        <strain evidence="3 4">CGMCC 4.6533</strain>
    </source>
</reference>
<keyword evidence="2" id="KW-0472">Membrane</keyword>
<evidence type="ECO:0000256" key="1">
    <source>
        <dbReference type="SAM" id="MobiDB-lite"/>
    </source>
</evidence>
<keyword evidence="2" id="KW-0812">Transmembrane</keyword>
<dbReference type="EMBL" id="FNDJ01000033">
    <property type="protein sequence ID" value="SDL95043.1"/>
    <property type="molecule type" value="Genomic_DNA"/>
</dbReference>
<evidence type="ECO:0000313" key="3">
    <source>
        <dbReference type="EMBL" id="SDL95043.1"/>
    </source>
</evidence>
<sequence>MRSSTSTSKSWLPTRKWWSMLVVAVGALAVNWINTGQFTKEIAIALVGLLVQAATTYLIPNQDTPGGVPIARRGTTSPHRFPQ</sequence>
<keyword evidence="4" id="KW-1185">Reference proteome</keyword>
<name>A0A1G9P902_9ACTN</name>
<dbReference type="STRING" id="633440.SAMN05421869_13367"/>
<feature type="transmembrane region" description="Helical" evidence="2">
    <location>
        <begin position="42"/>
        <end position="59"/>
    </location>
</feature>
<proteinExistence type="predicted"/>
<feature type="region of interest" description="Disordered" evidence="1">
    <location>
        <begin position="64"/>
        <end position="83"/>
    </location>
</feature>
<feature type="transmembrane region" description="Helical" evidence="2">
    <location>
        <begin position="17"/>
        <end position="35"/>
    </location>
</feature>
<organism evidence="3 4">
    <name type="scientific">Nonomuraea jiangxiensis</name>
    <dbReference type="NCBI Taxonomy" id="633440"/>
    <lineage>
        <taxon>Bacteria</taxon>
        <taxon>Bacillati</taxon>
        <taxon>Actinomycetota</taxon>
        <taxon>Actinomycetes</taxon>
        <taxon>Streptosporangiales</taxon>
        <taxon>Streptosporangiaceae</taxon>
        <taxon>Nonomuraea</taxon>
    </lineage>
</organism>
<dbReference type="OrthoDB" id="3541568at2"/>
<evidence type="ECO:0000256" key="2">
    <source>
        <dbReference type="SAM" id="Phobius"/>
    </source>
</evidence>
<accession>A0A1G9P902</accession>
<gene>
    <name evidence="3" type="ORF">SAMN05421869_13367</name>
</gene>
<dbReference type="AlphaFoldDB" id="A0A1G9P902"/>
<dbReference type="RefSeq" id="WP_143044165.1">
    <property type="nucleotide sequence ID" value="NZ_FNDJ01000033.1"/>
</dbReference>
<evidence type="ECO:0008006" key="5">
    <source>
        <dbReference type="Google" id="ProtNLM"/>
    </source>
</evidence>
<keyword evidence="2" id="KW-1133">Transmembrane helix</keyword>